<reference evidence="1 2" key="1">
    <citation type="submission" date="2016-10" db="EMBL/GenBank/DDBJ databases">
        <authorList>
            <person name="de Groot N.N."/>
        </authorList>
    </citation>
    <scope>NUCLEOTIDE SEQUENCE [LARGE SCALE GENOMIC DNA]</scope>
    <source>
        <strain evidence="1 2">DSM 18610</strain>
    </source>
</reference>
<dbReference type="AlphaFoldDB" id="A0A1H9MR73"/>
<dbReference type="EMBL" id="FOGG01000006">
    <property type="protein sequence ID" value="SER26220.1"/>
    <property type="molecule type" value="Genomic_DNA"/>
</dbReference>
<evidence type="ECO:0000313" key="1">
    <source>
        <dbReference type="EMBL" id="SER26220.1"/>
    </source>
</evidence>
<organism evidence="1 2">
    <name type="scientific">Pedobacter rhizosphaerae</name>
    <dbReference type="NCBI Taxonomy" id="390241"/>
    <lineage>
        <taxon>Bacteria</taxon>
        <taxon>Pseudomonadati</taxon>
        <taxon>Bacteroidota</taxon>
        <taxon>Sphingobacteriia</taxon>
        <taxon>Sphingobacteriales</taxon>
        <taxon>Sphingobacteriaceae</taxon>
        <taxon>Pedobacter</taxon>
    </lineage>
</organism>
<proteinExistence type="predicted"/>
<evidence type="ECO:0000313" key="2">
    <source>
        <dbReference type="Proteomes" id="UP000199572"/>
    </source>
</evidence>
<name>A0A1H9MR73_9SPHI</name>
<accession>A0A1H9MR73</accession>
<keyword evidence="2" id="KW-1185">Reference proteome</keyword>
<dbReference type="Proteomes" id="UP000199572">
    <property type="component" value="Unassembled WGS sequence"/>
</dbReference>
<sequence length="61" mass="6723">MGYVLMDAALSLSFCVKTWCSSWLKVLWIASLGAAPPRHHTSFRTPCALREIVNSNAPFAV</sequence>
<protein>
    <submittedName>
        <fullName evidence="1">Uncharacterized protein</fullName>
    </submittedName>
</protein>
<gene>
    <name evidence="1" type="ORF">SAMN04488023_106107</name>
</gene>